<dbReference type="InterPro" id="IPR054220">
    <property type="entry name" value="DUF6940"/>
</dbReference>
<name>A0A6C0K5H1_9ZZZZ</name>
<sequence length="709" mass="82971">MRVETDKNIHYMFFSSPVLQELLLPPFLKWFQNTVTASPVPVRVLFSPLSTVTQKYIGFHIIEEKLLLRSAKEMTKAHFLSKISHEHPIVLSSLRQTCLVIPTIPKDFQKNYTSLYYFLQEASFDEILAFFKEIVSQMTRFLDNGSSVALNFHGADEPILHARIVPTLDNDETWIRKQRLFEANTVLPFLELSLYEFLIKIWEIEEGDRKRVYQHISKVYGYNCYEMDAVINTSQSLFLIRYEGSNPLVGNWTEDARSTVIHADWSLGEFVILRQLLKKGIHSHLVLEDFLAGDSDVPNYPLVCIVQRKEIPFQGVLSLKVDGQLTGVSVYRPGTREFNLVNCYIDRLPSTSFYHVLRKISMKNHHVIMIIHSQRTFLMGLDHYPSQQNENRWSWILGSIAYGCLQFPVQTILPPLEEIIPLFFSMVHRKIQGMKIKDYSFLTLCFESICAHRRCPMGVLHRDITVDSPCHRFVFLGISWMPSGSQKAIFVAHHDCPLQGVFEQPTSWIDPKMKGEKVFSIMNDFQQYYLDDYDLFIQRTRPTIVSRHKDPEGFILHGDEHRFLKIKTRAFIDAFTQDQHFKIAMFPSSLLAMYPFFRKRMEFGEKYLHIMTIATPDTITTSTDFEKLYREHGLEICWSSPLNKKYSMGILNYHTGNSRVLKTTLEYIACSNPSKLETLVHQFIKTYRYSFFHEPERWKDLWFRSCELL</sequence>
<dbReference type="Pfam" id="PF22086">
    <property type="entry name" value="DUF6940"/>
    <property type="match status" value="1"/>
</dbReference>
<accession>A0A6C0K5H1</accession>
<proteinExistence type="predicted"/>
<dbReference type="EMBL" id="MN740793">
    <property type="protein sequence ID" value="QHU11967.1"/>
    <property type="molecule type" value="Genomic_DNA"/>
</dbReference>
<evidence type="ECO:0000313" key="1">
    <source>
        <dbReference type="EMBL" id="QHU11967.1"/>
    </source>
</evidence>
<reference evidence="1" key="1">
    <citation type="journal article" date="2020" name="Nature">
        <title>Giant virus diversity and host interactions through global metagenomics.</title>
        <authorList>
            <person name="Schulz F."/>
            <person name="Roux S."/>
            <person name="Paez-Espino D."/>
            <person name="Jungbluth S."/>
            <person name="Walsh D.A."/>
            <person name="Denef V.J."/>
            <person name="McMahon K.D."/>
            <person name="Konstantinidis K.T."/>
            <person name="Eloe-Fadrosh E.A."/>
            <person name="Kyrpides N.C."/>
            <person name="Woyke T."/>
        </authorList>
    </citation>
    <scope>NUCLEOTIDE SEQUENCE</scope>
    <source>
        <strain evidence="1">GVMAG-S-1101169-75</strain>
    </source>
</reference>
<dbReference type="AlphaFoldDB" id="A0A6C0K5H1"/>
<protein>
    <submittedName>
        <fullName evidence="1">Uncharacterized protein</fullName>
    </submittedName>
</protein>
<organism evidence="1">
    <name type="scientific">viral metagenome</name>
    <dbReference type="NCBI Taxonomy" id="1070528"/>
    <lineage>
        <taxon>unclassified sequences</taxon>
        <taxon>metagenomes</taxon>
        <taxon>organismal metagenomes</taxon>
    </lineage>
</organism>